<dbReference type="InterPro" id="IPR011009">
    <property type="entry name" value="Kinase-like_dom_sf"/>
</dbReference>
<dbReference type="SUPFAM" id="SSF56112">
    <property type="entry name" value="Protein kinase-like (PK-like)"/>
    <property type="match status" value="1"/>
</dbReference>
<reference evidence="2 3" key="1">
    <citation type="journal article" date="2015" name="Proc. Natl. Acad. Sci. U.S.A.">
        <title>The resurrection genome of Boea hygrometrica: A blueprint for survival of dehydration.</title>
        <authorList>
            <person name="Xiao L."/>
            <person name="Yang G."/>
            <person name="Zhang L."/>
            <person name="Yang X."/>
            <person name="Zhao S."/>
            <person name="Ji Z."/>
            <person name="Zhou Q."/>
            <person name="Hu M."/>
            <person name="Wang Y."/>
            <person name="Chen M."/>
            <person name="Xu Y."/>
            <person name="Jin H."/>
            <person name="Xiao X."/>
            <person name="Hu G."/>
            <person name="Bao F."/>
            <person name="Hu Y."/>
            <person name="Wan P."/>
            <person name="Li L."/>
            <person name="Deng X."/>
            <person name="Kuang T."/>
            <person name="Xiang C."/>
            <person name="Zhu J.K."/>
            <person name="Oliver M.J."/>
            <person name="He Y."/>
        </authorList>
    </citation>
    <scope>NUCLEOTIDE SEQUENCE [LARGE SCALE GENOMIC DNA]</scope>
    <source>
        <strain evidence="3">cv. XS01</strain>
    </source>
</reference>
<dbReference type="GO" id="GO:0005524">
    <property type="term" value="F:ATP binding"/>
    <property type="evidence" value="ECO:0007669"/>
    <property type="project" value="InterPro"/>
</dbReference>
<name>A0A2Z7ANG9_9LAMI</name>
<organism evidence="2 3">
    <name type="scientific">Dorcoceras hygrometricum</name>
    <dbReference type="NCBI Taxonomy" id="472368"/>
    <lineage>
        <taxon>Eukaryota</taxon>
        <taxon>Viridiplantae</taxon>
        <taxon>Streptophyta</taxon>
        <taxon>Embryophyta</taxon>
        <taxon>Tracheophyta</taxon>
        <taxon>Spermatophyta</taxon>
        <taxon>Magnoliopsida</taxon>
        <taxon>eudicotyledons</taxon>
        <taxon>Gunneridae</taxon>
        <taxon>Pentapetalae</taxon>
        <taxon>asterids</taxon>
        <taxon>lamiids</taxon>
        <taxon>Lamiales</taxon>
        <taxon>Gesneriaceae</taxon>
        <taxon>Didymocarpoideae</taxon>
        <taxon>Trichosporeae</taxon>
        <taxon>Loxocarpinae</taxon>
        <taxon>Dorcoceras</taxon>
    </lineage>
</organism>
<evidence type="ECO:0000259" key="1">
    <source>
        <dbReference type="PROSITE" id="PS50011"/>
    </source>
</evidence>
<evidence type="ECO:0000313" key="3">
    <source>
        <dbReference type="Proteomes" id="UP000250235"/>
    </source>
</evidence>
<dbReference type="EMBL" id="KV014110">
    <property type="protein sequence ID" value="KZV22710.1"/>
    <property type="molecule type" value="Genomic_DNA"/>
</dbReference>
<sequence length="329" mass="36571">MNEFEWEELEAATENFSPWNLISKGSHGRVYRGILNNGKHVAIKKQSSGLQDSSKIENEARLLSSLHRNSCLVEFLGVGHDGSNNKLVVMEHMPNGTLHELLHSPAMPPPTWRKRVDIALQVANGVRLLHGSNPVPIVHRDIKSTNILLDSNWDAKLADFGLSVSLASDNDATLPAGTIGYLDPNYNTPCKLSTKIDVFSYGVVLLELISCREVMDVRRSPTSIVDWAVPLIKQGRFLEVCDKRTRLQPHLDRKNIICLLSLAARCVLPVESLRPSMGEIVATLEQSIRFPLTTVGFIRRAILNTTSSTAVVKKCRRIIVKKLVLMVTS</sequence>
<gene>
    <name evidence="2" type="ORF">F511_05342</name>
</gene>
<dbReference type="SMART" id="SM00220">
    <property type="entry name" value="S_TKc"/>
    <property type="match status" value="1"/>
</dbReference>
<dbReference type="PIRSF" id="PIRSF000654">
    <property type="entry name" value="Integrin-linked_kinase"/>
    <property type="match status" value="1"/>
</dbReference>
<feature type="domain" description="Protein kinase" evidence="1">
    <location>
        <begin position="16"/>
        <end position="288"/>
    </location>
</feature>
<proteinExistence type="predicted"/>
<dbReference type="PROSITE" id="PS50011">
    <property type="entry name" value="PROTEIN_KINASE_DOM"/>
    <property type="match status" value="1"/>
</dbReference>
<dbReference type="Proteomes" id="UP000250235">
    <property type="component" value="Unassembled WGS sequence"/>
</dbReference>
<dbReference type="Gene3D" id="1.10.510.10">
    <property type="entry name" value="Transferase(Phosphotransferase) domain 1"/>
    <property type="match status" value="1"/>
</dbReference>
<dbReference type="PANTHER" id="PTHR46146:SF23">
    <property type="entry name" value="PROTEIN KINASE DOMAIN-CONTAINING PROTEIN"/>
    <property type="match status" value="1"/>
</dbReference>
<evidence type="ECO:0000313" key="2">
    <source>
        <dbReference type="EMBL" id="KZV22710.1"/>
    </source>
</evidence>
<keyword evidence="3" id="KW-1185">Reference proteome</keyword>
<accession>A0A2Z7ANG9</accession>
<dbReference type="AlphaFoldDB" id="A0A2Z7ANG9"/>
<dbReference type="InterPro" id="IPR008271">
    <property type="entry name" value="Ser/Thr_kinase_AS"/>
</dbReference>
<dbReference type="PROSITE" id="PS00108">
    <property type="entry name" value="PROTEIN_KINASE_ST"/>
    <property type="match status" value="1"/>
</dbReference>
<dbReference type="InterPro" id="IPR000719">
    <property type="entry name" value="Prot_kinase_dom"/>
</dbReference>
<protein>
    <recommendedName>
        <fullName evidence="1">Protein kinase domain-containing protein</fullName>
    </recommendedName>
</protein>
<dbReference type="OrthoDB" id="4062651at2759"/>
<dbReference type="Pfam" id="PF00069">
    <property type="entry name" value="Pkinase"/>
    <property type="match status" value="1"/>
</dbReference>
<dbReference type="Gene3D" id="3.30.200.20">
    <property type="entry name" value="Phosphorylase Kinase, domain 1"/>
    <property type="match status" value="1"/>
</dbReference>
<dbReference type="GO" id="GO:0004672">
    <property type="term" value="F:protein kinase activity"/>
    <property type="evidence" value="ECO:0007669"/>
    <property type="project" value="InterPro"/>
</dbReference>
<dbReference type="PANTHER" id="PTHR46146">
    <property type="entry name" value="SERINE/THREONINE-PROTEIN KINASE-LIKE PROTEIN CCR4"/>
    <property type="match status" value="1"/>
</dbReference>